<proteinExistence type="predicted"/>
<dbReference type="AlphaFoldDB" id="A0A822YAF8"/>
<name>A0A822YAF8_NELNU</name>
<evidence type="ECO:0000313" key="2">
    <source>
        <dbReference type="Proteomes" id="UP000607653"/>
    </source>
</evidence>
<accession>A0A822YAF8</accession>
<comment type="caution">
    <text evidence="1">The sequence shown here is derived from an EMBL/GenBank/DDBJ whole genome shotgun (WGS) entry which is preliminary data.</text>
</comment>
<keyword evidence="2" id="KW-1185">Reference proteome</keyword>
<organism evidence="1 2">
    <name type="scientific">Nelumbo nucifera</name>
    <name type="common">Sacred lotus</name>
    <dbReference type="NCBI Taxonomy" id="4432"/>
    <lineage>
        <taxon>Eukaryota</taxon>
        <taxon>Viridiplantae</taxon>
        <taxon>Streptophyta</taxon>
        <taxon>Embryophyta</taxon>
        <taxon>Tracheophyta</taxon>
        <taxon>Spermatophyta</taxon>
        <taxon>Magnoliopsida</taxon>
        <taxon>Proteales</taxon>
        <taxon>Nelumbonaceae</taxon>
        <taxon>Nelumbo</taxon>
    </lineage>
</organism>
<dbReference type="EMBL" id="DUZY01000002">
    <property type="protein sequence ID" value="DAD27985.1"/>
    <property type="molecule type" value="Genomic_DNA"/>
</dbReference>
<gene>
    <name evidence="1" type="ORF">HUJ06_029454</name>
</gene>
<evidence type="ECO:0000313" key="1">
    <source>
        <dbReference type="EMBL" id="DAD27985.1"/>
    </source>
</evidence>
<dbReference type="Proteomes" id="UP000607653">
    <property type="component" value="Unassembled WGS sequence"/>
</dbReference>
<reference evidence="1 2" key="1">
    <citation type="journal article" date="2020" name="Mol. Biol. Evol.">
        <title>Distinct Expression and Methylation Patterns for Genes with Different Fates following a Single Whole-Genome Duplication in Flowering Plants.</title>
        <authorList>
            <person name="Shi T."/>
            <person name="Rahmani R.S."/>
            <person name="Gugger P.F."/>
            <person name="Wang M."/>
            <person name="Li H."/>
            <person name="Zhang Y."/>
            <person name="Li Z."/>
            <person name="Wang Q."/>
            <person name="Van de Peer Y."/>
            <person name="Marchal K."/>
            <person name="Chen J."/>
        </authorList>
    </citation>
    <scope>NUCLEOTIDE SEQUENCE [LARGE SCALE GENOMIC DNA]</scope>
    <source>
        <tissue evidence="1">Leaf</tissue>
    </source>
</reference>
<sequence>MSPSSLQADRTSPTNACLEVVYERGAEPLKAAATVSVQTIEPHIFLSTIARLACLIIDATPLTFMNMPFIPNTVFIRGGKLRSIPTSNLKEHRGEERRLFTRRLNERPRRSSVMRERKVQF</sequence>
<protein>
    <submittedName>
        <fullName evidence="1">Uncharacterized protein</fullName>
    </submittedName>
</protein>